<organism evidence="2 3">
    <name type="scientific">Prymnesium parvum</name>
    <name type="common">Toxic golden alga</name>
    <dbReference type="NCBI Taxonomy" id="97485"/>
    <lineage>
        <taxon>Eukaryota</taxon>
        <taxon>Haptista</taxon>
        <taxon>Haptophyta</taxon>
        <taxon>Prymnesiophyceae</taxon>
        <taxon>Prymnesiales</taxon>
        <taxon>Prymnesiaceae</taxon>
        <taxon>Prymnesium</taxon>
    </lineage>
</organism>
<evidence type="ECO:0000313" key="3">
    <source>
        <dbReference type="Proteomes" id="UP001515480"/>
    </source>
</evidence>
<accession>A0AB34KDE9</accession>
<gene>
    <name evidence="2" type="ORF">AB1Y20_001460</name>
</gene>
<dbReference type="AlphaFoldDB" id="A0AB34KDE9"/>
<feature type="region of interest" description="Disordered" evidence="1">
    <location>
        <begin position="1"/>
        <end position="26"/>
    </location>
</feature>
<dbReference type="EMBL" id="JBGBPQ010000001">
    <property type="protein sequence ID" value="KAL1530559.1"/>
    <property type="molecule type" value="Genomic_DNA"/>
</dbReference>
<protein>
    <submittedName>
        <fullName evidence="2">Uncharacterized protein</fullName>
    </submittedName>
</protein>
<proteinExistence type="predicted"/>
<evidence type="ECO:0000256" key="1">
    <source>
        <dbReference type="SAM" id="MobiDB-lite"/>
    </source>
</evidence>
<keyword evidence="3" id="KW-1185">Reference proteome</keyword>
<name>A0AB34KDE9_PRYPA</name>
<evidence type="ECO:0000313" key="2">
    <source>
        <dbReference type="EMBL" id="KAL1530559.1"/>
    </source>
</evidence>
<comment type="caution">
    <text evidence="2">The sequence shown here is derived from an EMBL/GenBank/DDBJ whole genome shotgun (WGS) entry which is preliminary data.</text>
</comment>
<reference evidence="2 3" key="1">
    <citation type="journal article" date="2024" name="Science">
        <title>Giant polyketide synthase enzymes in the biosynthesis of giant marine polyether toxins.</title>
        <authorList>
            <person name="Fallon T.R."/>
            <person name="Shende V.V."/>
            <person name="Wierzbicki I.H."/>
            <person name="Pendleton A.L."/>
            <person name="Watervoot N.F."/>
            <person name="Auber R.P."/>
            <person name="Gonzalez D.J."/>
            <person name="Wisecaver J.H."/>
            <person name="Moore B.S."/>
        </authorList>
    </citation>
    <scope>NUCLEOTIDE SEQUENCE [LARGE SCALE GENOMIC DNA]</scope>
    <source>
        <strain evidence="2 3">12B1</strain>
    </source>
</reference>
<sequence>MAAPSSPLAPLRHARSSTRLPHGELRRPCSPQDVADALSHLIACGATARFPPTCSRATAWPALTLSDGSGLAAHPDERRRRCARAAFDAFLCALRPAADAEALRPPDWAFGANPPSVGKFLARWAMSLYLRSLVGTPSRHTLRPAEVGGWRWLPAPRCGEGGGAARGGWFEADVCARVPLPPSGAEGLREAHRGRAWRALVAIARGNQSGGWRRGEDPLWVATAGGSQTTAGLWWAGQMMRRVRASLGRCAHAASRPWLRGRMVHTGGGWRAEGEGAARERAHAFTLAVHVRRGDACVRWARRGDSTLDRGRPCYAAGEYMAVVRALLAKARQGEGKLARLAAGRVRLLIASDSESVADEMAALAASDGIELVQLRGDRGAGWGGAREGANIGKNMTAAAAEFIEARNERGLVDRVAVLGSFLADLTLLGQAHAFVGTAASWTSRVILLSIIGERGVVPPFAFVDKPLGRLWFA</sequence>
<dbReference type="Proteomes" id="UP001515480">
    <property type="component" value="Unassembled WGS sequence"/>
</dbReference>